<gene>
    <name evidence="2" type="ORF">SKAU_G00372940</name>
</gene>
<reference evidence="2" key="1">
    <citation type="journal article" date="2023" name="Science">
        <title>Genome structures resolve the early diversification of teleost fishes.</title>
        <authorList>
            <person name="Parey E."/>
            <person name="Louis A."/>
            <person name="Montfort J."/>
            <person name="Bouchez O."/>
            <person name="Roques C."/>
            <person name="Iampietro C."/>
            <person name="Lluch J."/>
            <person name="Castinel A."/>
            <person name="Donnadieu C."/>
            <person name="Desvignes T."/>
            <person name="Floi Bucao C."/>
            <person name="Jouanno E."/>
            <person name="Wen M."/>
            <person name="Mejri S."/>
            <person name="Dirks R."/>
            <person name="Jansen H."/>
            <person name="Henkel C."/>
            <person name="Chen W.J."/>
            <person name="Zahm M."/>
            <person name="Cabau C."/>
            <person name="Klopp C."/>
            <person name="Thompson A.W."/>
            <person name="Robinson-Rechavi M."/>
            <person name="Braasch I."/>
            <person name="Lecointre G."/>
            <person name="Bobe J."/>
            <person name="Postlethwait J.H."/>
            <person name="Berthelot C."/>
            <person name="Roest Crollius H."/>
            <person name="Guiguen Y."/>
        </authorList>
    </citation>
    <scope>NUCLEOTIDE SEQUENCE</scope>
    <source>
        <strain evidence="2">WJC10195</strain>
    </source>
</reference>
<protein>
    <submittedName>
        <fullName evidence="2">Uncharacterized protein</fullName>
    </submittedName>
</protein>
<organism evidence="2 3">
    <name type="scientific">Synaphobranchus kaupii</name>
    <name type="common">Kaup's arrowtooth eel</name>
    <dbReference type="NCBI Taxonomy" id="118154"/>
    <lineage>
        <taxon>Eukaryota</taxon>
        <taxon>Metazoa</taxon>
        <taxon>Chordata</taxon>
        <taxon>Craniata</taxon>
        <taxon>Vertebrata</taxon>
        <taxon>Euteleostomi</taxon>
        <taxon>Actinopterygii</taxon>
        <taxon>Neopterygii</taxon>
        <taxon>Teleostei</taxon>
        <taxon>Anguilliformes</taxon>
        <taxon>Synaphobranchidae</taxon>
        <taxon>Synaphobranchus</taxon>
    </lineage>
</organism>
<comment type="caution">
    <text evidence="2">The sequence shown here is derived from an EMBL/GenBank/DDBJ whole genome shotgun (WGS) entry which is preliminary data.</text>
</comment>
<proteinExistence type="predicted"/>
<keyword evidence="3" id="KW-1185">Reference proteome</keyword>
<sequence length="186" mass="20256">MNRKLESEVVTLKPVGRNKVIRMEGVKLSAPQPQHTPFPHQNPERLPLRTNATPGSPASPLAIFPAAHRLTARAREQRDPQAPGSALQACCAPGSAPEQSLLSPHPSTHPPGSIHDERRRLLEMHHAAVGLPAAVSESCPQFYRENHGTVVGSKLRTTWLELRTVTIMQTHGSPPPTIANSEPVFK</sequence>
<dbReference type="AlphaFoldDB" id="A0A9Q1EGE2"/>
<name>A0A9Q1EGE2_SYNKA</name>
<feature type="compositionally biased region" description="Low complexity" evidence="1">
    <location>
        <begin position="100"/>
        <end position="113"/>
    </location>
</feature>
<dbReference type="EMBL" id="JAINUF010000018">
    <property type="protein sequence ID" value="KAJ8338328.1"/>
    <property type="molecule type" value="Genomic_DNA"/>
</dbReference>
<evidence type="ECO:0000313" key="3">
    <source>
        <dbReference type="Proteomes" id="UP001152622"/>
    </source>
</evidence>
<evidence type="ECO:0000313" key="2">
    <source>
        <dbReference type="EMBL" id="KAJ8338328.1"/>
    </source>
</evidence>
<dbReference type="Proteomes" id="UP001152622">
    <property type="component" value="Chromosome 18"/>
</dbReference>
<evidence type="ECO:0000256" key="1">
    <source>
        <dbReference type="SAM" id="MobiDB-lite"/>
    </source>
</evidence>
<accession>A0A9Q1EGE2</accession>
<feature type="region of interest" description="Disordered" evidence="1">
    <location>
        <begin position="74"/>
        <end position="115"/>
    </location>
</feature>